<dbReference type="RefSeq" id="WP_177165025.1">
    <property type="nucleotide sequence ID" value="NZ_FNXE01000008.1"/>
</dbReference>
<reference evidence="2 3" key="1">
    <citation type="submission" date="2016-10" db="EMBL/GenBank/DDBJ databases">
        <authorList>
            <person name="de Groot N.N."/>
        </authorList>
    </citation>
    <scope>NUCLEOTIDE SEQUENCE [LARGE SCALE GENOMIC DNA]</scope>
    <source>
        <strain evidence="2 3">CGMCC 1.10825</strain>
    </source>
</reference>
<gene>
    <name evidence="2" type="ORF">SAMN02927937_00834</name>
</gene>
<keyword evidence="1" id="KW-1133">Transmembrane helix</keyword>
<evidence type="ECO:0000313" key="3">
    <source>
        <dbReference type="Proteomes" id="UP000199634"/>
    </source>
</evidence>
<dbReference type="Proteomes" id="UP000199634">
    <property type="component" value="Unassembled WGS sequence"/>
</dbReference>
<evidence type="ECO:0000313" key="2">
    <source>
        <dbReference type="EMBL" id="SEH68046.1"/>
    </source>
</evidence>
<keyword evidence="3" id="KW-1185">Reference proteome</keyword>
<name>A0A1H6K8B7_9FLAO</name>
<accession>A0A1H6K8B7</accession>
<protein>
    <submittedName>
        <fullName evidence="2">Uncharacterized protein</fullName>
    </submittedName>
</protein>
<organism evidence="2 3">
    <name type="scientific">Paenimyroides marinum</name>
    <dbReference type="NCBI Taxonomy" id="1159016"/>
    <lineage>
        <taxon>Bacteria</taxon>
        <taxon>Pseudomonadati</taxon>
        <taxon>Bacteroidota</taxon>
        <taxon>Flavobacteriia</taxon>
        <taxon>Flavobacteriales</taxon>
        <taxon>Flavobacteriaceae</taxon>
        <taxon>Paenimyroides</taxon>
    </lineage>
</organism>
<keyword evidence="1" id="KW-0812">Transmembrane</keyword>
<evidence type="ECO:0000256" key="1">
    <source>
        <dbReference type="SAM" id="Phobius"/>
    </source>
</evidence>
<proteinExistence type="predicted"/>
<keyword evidence="1" id="KW-0472">Membrane</keyword>
<dbReference type="STRING" id="1159016.SAMN02927937_00834"/>
<dbReference type="AlphaFoldDB" id="A0A1H6K8B7"/>
<sequence>MNEIVIQQKERTTDKSKYRVLFLSVLFDFIGTLSFAVPLLGEFSDVIWAPISALLLKTLYKGKTGTIGGIVSFVEEALPGLDFIPTFTLTWVYTYVIKKNN</sequence>
<dbReference type="EMBL" id="FNXE01000008">
    <property type="protein sequence ID" value="SEH68046.1"/>
    <property type="molecule type" value="Genomic_DNA"/>
</dbReference>
<feature type="transmembrane region" description="Helical" evidence="1">
    <location>
        <begin position="20"/>
        <end position="40"/>
    </location>
</feature>